<dbReference type="SUPFAM" id="SSF55486">
    <property type="entry name" value="Metalloproteases ('zincins'), catalytic domain"/>
    <property type="match status" value="1"/>
</dbReference>
<evidence type="ECO:0000256" key="2">
    <source>
        <dbReference type="PIRSR" id="PIRSR634015-3"/>
    </source>
</evidence>
<comment type="cofactor">
    <cofactor evidence="2">
        <name>Zn(2+)</name>
        <dbReference type="ChEBI" id="CHEBI:29105"/>
    </cofactor>
    <text evidence="2">Binds 1 zinc ion per subunit.</text>
</comment>
<feature type="binding site" evidence="2">
    <location>
        <position position="330"/>
    </location>
    <ligand>
        <name>Zn(2+)</name>
        <dbReference type="ChEBI" id="CHEBI:29105"/>
        <note>catalytic</note>
    </ligand>
</feature>
<proteinExistence type="predicted"/>
<dbReference type="InterPro" id="IPR014782">
    <property type="entry name" value="Peptidase_M1_dom"/>
</dbReference>
<keyword evidence="2" id="KW-0862">Zinc</keyword>
<organism evidence="5 6">
    <name type="scientific">Candidatus Borkfalkia excrementigallinarum</name>
    <dbReference type="NCBI Taxonomy" id="2838506"/>
    <lineage>
        <taxon>Bacteria</taxon>
        <taxon>Bacillati</taxon>
        <taxon>Bacillota</taxon>
        <taxon>Clostridia</taxon>
        <taxon>Christensenellales</taxon>
        <taxon>Christensenellaceae</taxon>
        <taxon>Candidatus Borkfalkia</taxon>
    </lineage>
</organism>
<feature type="chain" id="PRO_5039015941" evidence="3">
    <location>
        <begin position="22"/>
        <end position="479"/>
    </location>
</feature>
<dbReference type="InterPro" id="IPR027268">
    <property type="entry name" value="Peptidase_M4/M1_CTD_sf"/>
</dbReference>
<feature type="domain" description="Peptidase M1 membrane alanine aminopeptidase" evidence="4">
    <location>
        <begin position="273"/>
        <end position="464"/>
    </location>
</feature>
<feature type="signal peptide" evidence="3">
    <location>
        <begin position="1"/>
        <end position="21"/>
    </location>
</feature>
<keyword evidence="2" id="KW-0479">Metal-binding</keyword>
<dbReference type="InterPro" id="IPR034015">
    <property type="entry name" value="M1_LTA4H"/>
</dbReference>
<dbReference type="PANTHER" id="PTHR45726:SF3">
    <property type="entry name" value="LEUKOTRIENE A-4 HYDROLASE"/>
    <property type="match status" value="1"/>
</dbReference>
<reference evidence="5" key="2">
    <citation type="submission" date="2021-04" db="EMBL/GenBank/DDBJ databases">
        <authorList>
            <person name="Gilroy R."/>
        </authorList>
    </citation>
    <scope>NUCLEOTIDE SEQUENCE</scope>
    <source>
        <strain evidence="5">1345</strain>
    </source>
</reference>
<dbReference type="GO" id="GO:0008270">
    <property type="term" value="F:zinc ion binding"/>
    <property type="evidence" value="ECO:0007669"/>
    <property type="project" value="InterPro"/>
</dbReference>
<dbReference type="PANTHER" id="PTHR45726">
    <property type="entry name" value="LEUKOTRIENE A-4 HYDROLASE"/>
    <property type="match status" value="1"/>
</dbReference>
<dbReference type="AlphaFoldDB" id="A0A9D1ZUQ7"/>
<comment type="caution">
    <text evidence="5">The sequence shown here is derived from an EMBL/GenBank/DDBJ whole genome shotgun (WGS) entry which is preliminary data.</text>
</comment>
<keyword evidence="3" id="KW-0732">Signal</keyword>
<evidence type="ECO:0000313" key="6">
    <source>
        <dbReference type="Proteomes" id="UP000886750"/>
    </source>
</evidence>
<feature type="active site" description="Proton acceptor" evidence="1">
    <location>
        <position position="327"/>
    </location>
</feature>
<dbReference type="EMBL" id="DXCQ01000009">
    <property type="protein sequence ID" value="HIY96245.1"/>
    <property type="molecule type" value="Genomic_DNA"/>
</dbReference>
<feature type="binding site" evidence="2">
    <location>
        <position position="326"/>
    </location>
    <ligand>
        <name>Zn(2+)</name>
        <dbReference type="ChEBI" id="CHEBI:29105"/>
        <note>catalytic</note>
    </ligand>
</feature>
<dbReference type="PROSITE" id="PS51257">
    <property type="entry name" value="PROKAR_LIPOPROTEIN"/>
    <property type="match status" value="1"/>
</dbReference>
<name>A0A9D1ZUQ7_9FIRM</name>
<evidence type="ECO:0000256" key="1">
    <source>
        <dbReference type="PIRSR" id="PIRSR634015-1"/>
    </source>
</evidence>
<dbReference type="Proteomes" id="UP000886750">
    <property type="component" value="Unassembled WGS sequence"/>
</dbReference>
<feature type="binding site" evidence="2">
    <location>
        <position position="349"/>
    </location>
    <ligand>
        <name>Zn(2+)</name>
        <dbReference type="ChEBI" id="CHEBI:29105"/>
        <note>catalytic</note>
    </ligand>
</feature>
<gene>
    <name evidence="5" type="ORF">H9729_01000</name>
</gene>
<evidence type="ECO:0000313" key="5">
    <source>
        <dbReference type="EMBL" id="HIY96245.1"/>
    </source>
</evidence>
<dbReference type="GO" id="GO:0008237">
    <property type="term" value="F:metallopeptidase activity"/>
    <property type="evidence" value="ECO:0007669"/>
    <property type="project" value="InterPro"/>
</dbReference>
<protein>
    <submittedName>
        <fullName evidence="5">M1 family metallopeptidase</fullName>
    </submittedName>
</protein>
<reference evidence="5" key="1">
    <citation type="journal article" date="2021" name="PeerJ">
        <title>Extensive microbial diversity within the chicken gut microbiome revealed by metagenomics and culture.</title>
        <authorList>
            <person name="Gilroy R."/>
            <person name="Ravi A."/>
            <person name="Getino M."/>
            <person name="Pursley I."/>
            <person name="Horton D.L."/>
            <person name="Alikhan N.F."/>
            <person name="Baker D."/>
            <person name="Gharbi K."/>
            <person name="Hall N."/>
            <person name="Watson M."/>
            <person name="Adriaenssens E.M."/>
            <person name="Foster-Nyarko E."/>
            <person name="Jarju S."/>
            <person name="Secka A."/>
            <person name="Antonio M."/>
            <person name="Oren A."/>
            <person name="Chaudhuri R.R."/>
            <person name="La Ragione R."/>
            <person name="Hildebrand F."/>
            <person name="Pallen M.J."/>
        </authorList>
    </citation>
    <scope>NUCLEOTIDE SEQUENCE</scope>
    <source>
        <strain evidence="5">1345</strain>
    </source>
</reference>
<evidence type="ECO:0000259" key="4">
    <source>
        <dbReference type="Pfam" id="PF01433"/>
    </source>
</evidence>
<feature type="active site" description="Proton donor" evidence="1">
    <location>
        <position position="416"/>
    </location>
</feature>
<dbReference type="CDD" id="cd09604">
    <property type="entry name" value="M1_APN_like"/>
    <property type="match status" value="1"/>
</dbReference>
<accession>A0A9D1ZUQ7</accession>
<sequence length="479" mass="53009">MKRIALLLSLCLLAMSLPALSACAGGEVPRSEYAITAAYEEGVLAAELRFTYRNAEECEMPALEFNLYGNAFREGAQYAPVSRSYRAKAYYNGESYGQMQIEEVSPCAAWEVCGEDENILRVDLEKPVPPGGETAVTIRYALQLAEVEHRTGIAKYAVNLGNFYPILCVFEPETGFYACEYHSNGDPFYSECADYSVSFTAGAEYAVAASGQVLSAGQSGGKKTYEMALENARDFAIVLSDEFEVLQGRAGDVNVLYYFCDDEKAAERLALLEDCLSYFSETFGAYPYATFSAVQTGFCYGGMEYPALVMLSDSLGDGAYDHTAVHETAHQWWYAAVGNNELEHAWLDEGLAEFSTLLFFENRPQYGQDTALFLQNARTAYNALHSVQEQVFGRADTSMSRHLRDFAEYEYVVIAYDKGMLLFETLRDAVGERRFMAALRRYFRARSGKIAVPDDLISAFSNAGAAGVIRSFEDGSAVL</sequence>
<dbReference type="Pfam" id="PF01433">
    <property type="entry name" value="Peptidase_M1"/>
    <property type="match status" value="1"/>
</dbReference>
<dbReference type="Gene3D" id="1.10.390.10">
    <property type="entry name" value="Neutral Protease Domain 2"/>
    <property type="match status" value="1"/>
</dbReference>
<evidence type="ECO:0000256" key="3">
    <source>
        <dbReference type="SAM" id="SignalP"/>
    </source>
</evidence>